<dbReference type="GO" id="GO:0005829">
    <property type="term" value="C:cytosol"/>
    <property type="evidence" value="ECO:0007669"/>
    <property type="project" value="TreeGrafter"/>
</dbReference>
<proteinExistence type="predicted"/>
<evidence type="ECO:0008006" key="4">
    <source>
        <dbReference type="Google" id="ProtNLM"/>
    </source>
</evidence>
<dbReference type="Gene3D" id="1.10.10.10">
    <property type="entry name" value="Winged helix-like DNA-binding domain superfamily/Winged helix DNA-binding domain"/>
    <property type="match status" value="1"/>
</dbReference>
<dbReference type="AlphaFoldDB" id="A0A1G1VQZ4"/>
<dbReference type="GO" id="GO:0003700">
    <property type="term" value="F:DNA-binding transcription factor activity"/>
    <property type="evidence" value="ECO:0007669"/>
    <property type="project" value="TreeGrafter"/>
</dbReference>
<evidence type="ECO:0000256" key="1">
    <source>
        <dbReference type="ARBA" id="ARBA00023125"/>
    </source>
</evidence>
<dbReference type="EMBL" id="MHCJ01000006">
    <property type="protein sequence ID" value="OGY17828.1"/>
    <property type="molecule type" value="Genomic_DNA"/>
</dbReference>
<evidence type="ECO:0000313" key="2">
    <source>
        <dbReference type="EMBL" id="OGY17828.1"/>
    </source>
</evidence>
<name>A0A1G1VQZ4_9BACT</name>
<gene>
    <name evidence="2" type="ORF">A2786_00700</name>
</gene>
<dbReference type="PANTHER" id="PTHR33221">
    <property type="entry name" value="WINGED HELIX-TURN-HELIX TRANSCRIPTIONAL REGULATOR, RRF2 FAMILY"/>
    <property type="match status" value="1"/>
</dbReference>
<dbReference type="Proteomes" id="UP000179233">
    <property type="component" value="Unassembled WGS sequence"/>
</dbReference>
<dbReference type="PANTHER" id="PTHR33221:SF5">
    <property type="entry name" value="HTH-TYPE TRANSCRIPTIONAL REGULATOR ISCR"/>
    <property type="match status" value="1"/>
</dbReference>
<keyword evidence="1" id="KW-0238">DNA-binding</keyword>
<organism evidence="2 3">
    <name type="scientific">Candidatus Chisholmbacteria bacterium RIFCSPHIGHO2_01_FULL_52_32</name>
    <dbReference type="NCBI Taxonomy" id="1797591"/>
    <lineage>
        <taxon>Bacteria</taxon>
        <taxon>Candidatus Chisholmiibacteriota</taxon>
    </lineage>
</organism>
<comment type="caution">
    <text evidence="2">The sequence shown here is derived from an EMBL/GenBank/DDBJ whole genome shotgun (WGS) entry which is preliminary data.</text>
</comment>
<sequence length="133" mass="14341">MFRISRKGDYGLLLLTSLAKIGVGNVVPLRKLAHTLRMPFKFVSQIAPLLVEAEILGSKEGVGGGYFLARDPRSIGIGEVLELLEGPVAPVACMREGCVCEPACVQKSVMERMASSFQRSMRGYTVADLIGKA</sequence>
<dbReference type="Pfam" id="PF02082">
    <property type="entry name" value="Rrf2"/>
    <property type="match status" value="1"/>
</dbReference>
<protein>
    <recommendedName>
        <fullName evidence="4">Rrf2 family transcriptional regulator</fullName>
    </recommendedName>
</protein>
<dbReference type="NCBIfam" id="TIGR00738">
    <property type="entry name" value="rrf2_super"/>
    <property type="match status" value="1"/>
</dbReference>
<dbReference type="GO" id="GO:0003677">
    <property type="term" value="F:DNA binding"/>
    <property type="evidence" value="ECO:0007669"/>
    <property type="project" value="UniProtKB-KW"/>
</dbReference>
<accession>A0A1G1VQZ4</accession>
<dbReference type="PROSITE" id="PS51197">
    <property type="entry name" value="HTH_RRF2_2"/>
    <property type="match status" value="1"/>
</dbReference>
<dbReference type="InterPro" id="IPR000944">
    <property type="entry name" value="Tscrpt_reg_Rrf2"/>
</dbReference>
<evidence type="ECO:0000313" key="3">
    <source>
        <dbReference type="Proteomes" id="UP000179233"/>
    </source>
</evidence>
<dbReference type="InterPro" id="IPR036390">
    <property type="entry name" value="WH_DNA-bd_sf"/>
</dbReference>
<dbReference type="InterPro" id="IPR036388">
    <property type="entry name" value="WH-like_DNA-bd_sf"/>
</dbReference>
<dbReference type="SUPFAM" id="SSF46785">
    <property type="entry name" value="Winged helix' DNA-binding domain"/>
    <property type="match status" value="1"/>
</dbReference>
<reference evidence="2 3" key="1">
    <citation type="journal article" date="2016" name="Nat. Commun.">
        <title>Thousands of microbial genomes shed light on interconnected biogeochemical processes in an aquifer system.</title>
        <authorList>
            <person name="Anantharaman K."/>
            <person name="Brown C.T."/>
            <person name="Hug L.A."/>
            <person name="Sharon I."/>
            <person name="Castelle C.J."/>
            <person name="Probst A.J."/>
            <person name="Thomas B.C."/>
            <person name="Singh A."/>
            <person name="Wilkins M.J."/>
            <person name="Karaoz U."/>
            <person name="Brodie E.L."/>
            <person name="Williams K.H."/>
            <person name="Hubbard S.S."/>
            <person name="Banfield J.F."/>
        </authorList>
    </citation>
    <scope>NUCLEOTIDE SEQUENCE [LARGE SCALE GENOMIC DNA]</scope>
</reference>